<organism evidence="2 3">
    <name type="scientific">Salinithrix halophila</name>
    <dbReference type="NCBI Taxonomy" id="1485204"/>
    <lineage>
        <taxon>Bacteria</taxon>
        <taxon>Bacillati</taxon>
        <taxon>Bacillota</taxon>
        <taxon>Bacilli</taxon>
        <taxon>Bacillales</taxon>
        <taxon>Thermoactinomycetaceae</taxon>
        <taxon>Salinithrix</taxon>
    </lineage>
</organism>
<reference evidence="3" key="1">
    <citation type="journal article" date="2019" name="Int. J. Syst. Evol. Microbiol.">
        <title>The Global Catalogue of Microorganisms (GCM) 10K type strain sequencing project: providing services to taxonomists for standard genome sequencing and annotation.</title>
        <authorList>
            <consortium name="The Broad Institute Genomics Platform"/>
            <consortium name="The Broad Institute Genome Sequencing Center for Infectious Disease"/>
            <person name="Wu L."/>
            <person name="Ma J."/>
        </authorList>
    </citation>
    <scope>NUCLEOTIDE SEQUENCE [LARGE SCALE GENOMIC DNA]</scope>
    <source>
        <strain evidence="3">IBRC-M 10813</strain>
    </source>
</reference>
<evidence type="ECO:0000313" key="3">
    <source>
        <dbReference type="Proteomes" id="UP001595843"/>
    </source>
</evidence>
<dbReference type="Gene3D" id="3.40.1580.10">
    <property type="entry name" value="SMI1/KNR4-like"/>
    <property type="match status" value="1"/>
</dbReference>
<dbReference type="Proteomes" id="UP001595843">
    <property type="component" value="Unassembled WGS sequence"/>
</dbReference>
<dbReference type="RefSeq" id="WP_380705608.1">
    <property type="nucleotide sequence ID" value="NZ_JBHSAP010000018.1"/>
</dbReference>
<dbReference type="InterPro" id="IPR018958">
    <property type="entry name" value="Knr4/Smi1-like_dom"/>
</dbReference>
<protein>
    <submittedName>
        <fullName evidence="2">SMI1/KNR4 family protein</fullName>
    </submittedName>
</protein>
<accession>A0ABV8JJ01</accession>
<evidence type="ECO:0000259" key="1">
    <source>
        <dbReference type="SMART" id="SM00860"/>
    </source>
</evidence>
<dbReference type="EMBL" id="JBHSAP010000018">
    <property type="protein sequence ID" value="MFC4077770.1"/>
    <property type="molecule type" value="Genomic_DNA"/>
</dbReference>
<dbReference type="InterPro" id="IPR037883">
    <property type="entry name" value="Knr4/Smi1-like_sf"/>
</dbReference>
<comment type="caution">
    <text evidence="2">The sequence shown here is derived from an EMBL/GenBank/DDBJ whole genome shotgun (WGS) entry which is preliminary data.</text>
</comment>
<evidence type="ECO:0000313" key="2">
    <source>
        <dbReference type="EMBL" id="MFC4077770.1"/>
    </source>
</evidence>
<dbReference type="SUPFAM" id="SSF160631">
    <property type="entry name" value="SMI1/KNR4-like"/>
    <property type="match status" value="1"/>
</dbReference>
<dbReference type="SMART" id="SM00860">
    <property type="entry name" value="SMI1_KNR4"/>
    <property type="match status" value="1"/>
</dbReference>
<name>A0ABV8JJ01_9BACL</name>
<feature type="domain" description="Knr4/Smi1-like" evidence="1">
    <location>
        <begin position="10"/>
        <end position="149"/>
    </location>
</feature>
<dbReference type="Pfam" id="PF09346">
    <property type="entry name" value="SMI1_KNR4"/>
    <property type="match status" value="1"/>
</dbReference>
<keyword evidence="3" id="KW-1185">Reference proteome</keyword>
<proteinExistence type="predicted"/>
<gene>
    <name evidence="2" type="ORF">ACFOUO_13285</name>
</gene>
<sequence>MVKWNPAKRPATDEEIQAIEHKVGYKFPDDFVEWVKKYQGSNPSAYLDVNNELFTFDRLCIISNPSTEEESLDHVLEVYETMYEEDELELPQGLVPFGFDGSNKWYCFDYRNQPTKPSVVLINWEVSYEDEPSKSITYVCDSFSDLLEMLYTRTF</sequence>